<dbReference type="PANTHER" id="PTHR43449">
    <property type="entry name" value="NUCLEOTIDYLTRANSFERASE"/>
    <property type="match status" value="1"/>
</dbReference>
<dbReference type="InterPro" id="IPR041633">
    <property type="entry name" value="Polbeta"/>
</dbReference>
<evidence type="ECO:0000313" key="3">
    <source>
        <dbReference type="Proteomes" id="UP000623967"/>
    </source>
</evidence>
<evidence type="ECO:0000313" key="2">
    <source>
        <dbReference type="EMBL" id="MBL4953476.1"/>
    </source>
</evidence>
<dbReference type="InterPro" id="IPR043519">
    <property type="entry name" value="NT_sf"/>
</dbReference>
<dbReference type="Gene3D" id="3.30.460.10">
    <property type="entry name" value="Beta Polymerase, domain 2"/>
    <property type="match status" value="1"/>
</dbReference>
<feature type="domain" description="Polymerase beta nucleotidyltransferase" evidence="1">
    <location>
        <begin position="13"/>
        <end position="102"/>
    </location>
</feature>
<proteinExistence type="predicted"/>
<protein>
    <submittedName>
        <fullName evidence="2">Nucleotidyltransferase domain-containing protein</fullName>
    </submittedName>
</protein>
<dbReference type="Pfam" id="PF18765">
    <property type="entry name" value="Polbeta"/>
    <property type="match status" value="1"/>
</dbReference>
<dbReference type="Proteomes" id="UP000623967">
    <property type="component" value="Unassembled WGS sequence"/>
</dbReference>
<comment type="caution">
    <text evidence="2">The sequence shown here is derived from an EMBL/GenBank/DDBJ whole genome shotgun (WGS) entry which is preliminary data.</text>
</comment>
<organism evidence="2 3">
    <name type="scientific">Neobacillus paridis</name>
    <dbReference type="NCBI Taxonomy" id="2803862"/>
    <lineage>
        <taxon>Bacteria</taxon>
        <taxon>Bacillati</taxon>
        <taxon>Bacillota</taxon>
        <taxon>Bacilli</taxon>
        <taxon>Bacillales</taxon>
        <taxon>Bacillaceae</taxon>
        <taxon>Neobacillus</taxon>
    </lineage>
</organism>
<gene>
    <name evidence="2" type="ORF">JK635_14885</name>
</gene>
<keyword evidence="3" id="KW-1185">Reference proteome</keyword>
<sequence length="102" mass="11892">MFGLLERDLEFLLKAFSSFKEVEKAVLFGSRAMGNYKKGSDVDIAIIGEDVTRKTLYGLYDLLNEEYPLPYFFDILIYDEISNPKLREHIESVGQVIYQRKE</sequence>
<dbReference type="RefSeq" id="WP_202654733.1">
    <property type="nucleotide sequence ID" value="NZ_JAESWB010000211.1"/>
</dbReference>
<dbReference type="SUPFAM" id="SSF81301">
    <property type="entry name" value="Nucleotidyltransferase"/>
    <property type="match status" value="1"/>
</dbReference>
<evidence type="ECO:0000259" key="1">
    <source>
        <dbReference type="Pfam" id="PF18765"/>
    </source>
</evidence>
<dbReference type="PANTHER" id="PTHR43449:SF1">
    <property type="entry name" value="POLYMERASE BETA NUCLEOTIDYLTRANSFERASE DOMAIN-CONTAINING PROTEIN"/>
    <property type="match status" value="1"/>
</dbReference>
<accession>A0ABS1TQ65</accession>
<dbReference type="EMBL" id="JAESWB010000211">
    <property type="protein sequence ID" value="MBL4953476.1"/>
    <property type="molecule type" value="Genomic_DNA"/>
</dbReference>
<name>A0ABS1TQ65_9BACI</name>
<reference evidence="2 3" key="1">
    <citation type="submission" date="2021-01" db="EMBL/GenBank/DDBJ databases">
        <title>Genome public.</title>
        <authorList>
            <person name="Liu C."/>
            <person name="Sun Q."/>
        </authorList>
    </citation>
    <scope>NUCLEOTIDE SEQUENCE [LARGE SCALE GENOMIC DNA]</scope>
    <source>
        <strain evidence="2 3">YIM B02564</strain>
    </source>
</reference>
<dbReference type="CDD" id="cd05403">
    <property type="entry name" value="NT_KNTase_like"/>
    <property type="match status" value="1"/>
</dbReference>